<dbReference type="Proteomes" id="UP000321947">
    <property type="component" value="Unassembled WGS sequence"/>
</dbReference>
<evidence type="ECO:0000313" key="1">
    <source>
        <dbReference type="EMBL" id="KAA0059129.1"/>
    </source>
</evidence>
<proteinExistence type="predicted"/>
<sequence length="107" mass="11907">MLVGGGPTTKHLGPDVGSNDPAGYEAFVADAASHTDFQLIYIQGLNMSPDELMGTRTVWLEVISEPTLMDRCRLMSILMCNINDMEAFFEVPNNMKYPYCSIILQEN</sequence>
<comment type="caution">
    <text evidence="1">The sequence shown here is derived from an EMBL/GenBank/DDBJ whole genome shotgun (WGS) entry which is preliminary data.</text>
</comment>
<dbReference type="EMBL" id="SSTD01005557">
    <property type="protein sequence ID" value="TYK21634.1"/>
    <property type="molecule type" value="Genomic_DNA"/>
</dbReference>
<gene>
    <name evidence="2" type="ORF">E5676_scaffold150G00340</name>
    <name evidence="1" type="ORF">E6C27_scaffold430G00380</name>
</gene>
<accession>A0A5A7V009</accession>
<dbReference type="EMBL" id="SSTE01006526">
    <property type="protein sequence ID" value="KAA0059129.1"/>
    <property type="molecule type" value="Genomic_DNA"/>
</dbReference>
<organism evidence="1 3">
    <name type="scientific">Cucumis melo var. makuwa</name>
    <name type="common">Oriental melon</name>
    <dbReference type="NCBI Taxonomy" id="1194695"/>
    <lineage>
        <taxon>Eukaryota</taxon>
        <taxon>Viridiplantae</taxon>
        <taxon>Streptophyta</taxon>
        <taxon>Embryophyta</taxon>
        <taxon>Tracheophyta</taxon>
        <taxon>Spermatophyta</taxon>
        <taxon>Magnoliopsida</taxon>
        <taxon>eudicotyledons</taxon>
        <taxon>Gunneridae</taxon>
        <taxon>Pentapetalae</taxon>
        <taxon>rosids</taxon>
        <taxon>fabids</taxon>
        <taxon>Cucurbitales</taxon>
        <taxon>Cucurbitaceae</taxon>
        <taxon>Benincaseae</taxon>
        <taxon>Cucumis</taxon>
    </lineage>
</organism>
<name>A0A5A7V009_CUCMM</name>
<protein>
    <submittedName>
        <fullName evidence="1">Retrotransposon protein</fullName>
    </submittedName>
</protein>
<reference evidence="3 4" key="1">
    <citation type="submission" date="2019-08" db="EMBL/GenBank/DDBJ databases">
        <title>Draft genome sequences of two oriental melons (Cucumis melo L. var makuwa).</title>
        <authorList>
            <person name="Kwon S.-Y."/>
        </authorList>
    </citation>
    <scope>NUCLEOTIDE SEQUENCE [LARGE SCALE GENOMIC DNA]</scope>
    <source>
        <strain evidence="4">cv. Chang Bougi</strain>
        <strain evidence="3">cv. SW 3</strain>
        <tissue evidence="1">Leaf</tissue>
    </source>
</reference>
<evidence type="ECO:0000313" key="3">
    <source>
        <dbReference type="Proteomes" id="UP000321393"/>
    </source>
</evidence>
<evidence type="ECO:0000313" key="4">
    <source>
        <dbReference type="Proteomes" id="UP000321947"/>
    </source>
</evidence>
<dbReference type="AlphaFoldDB" id="A0A5A7V009"/>
<evidence type="ECO:0000313" key="2">
    <source>
        <dbReference type="EMBL" id="TYK21634.1"/>
    </source>
</evidence>
<dbReference type="Proteomes" id="UP000321393">
    <property type="component" value="Unassembled WGS sequence"/>
</dbReference>